<protein>
    <submittedName>
        <fullName evidence="1">Uncharacterized protein</fullName>
    </submittedName>
</protein>
<dbReference type="EMBL" id="KY684085">
    <property type="protein sequence ID" value="ARF09510.1"/>
    <property type="molecule type" value="Genomic_DNA"/>
</dbReference>
<gene>
    <name evidence="1" type="ORF">Indivirus_1_133</name>
</gene>
<reference evidence="1" key="1">
    <citation type="journal article" date="2017" name="Science">
        <title>Giant viruses with an expanded complement of translation system components.</title>
        <authorList>
            <person name="Schulz F."/>
            <person name="Yutin N."/>
            <person name="Ivanova N.N."/>
            <person name="Ortega D.R."/>
            <person name="Lee T.K."/>
            <person name="Vierheilig J."/>
            <person name="Daims H."/>
            <person name="Horn M."/>
            <person name="Wagner M."/>
            <person name="Jensen G.J."/>
            <person name="Kyrpides N.C."/>
            <person name="Koonin E.V."/>
            <person name="Woyke T."/>
        </authorList>
    </citation>
    <scope>NUCLEOTIDE SEQUENCE</scope>
    <source>
        <strain evidence="1">ILV1</strain>
    </source>
</reference>
<sequence>MRVLNNECIEKSQEKFYEEYLNLKKSNRFLSRIIPVESSITNEKLKNNHKFITTSFIDSNITKHTKYGRRIRKKFR</sequence>
<accession>A0A1V0SCQ8</accession>
<organism evidence="1">
    <name type="scientific">Indivirus ILV1</name>
    <dbReference type="NCBI Taxonomy" id="1977633"/>
    <lineage>
        <taxon>Viruses</taxon>
        <taxon>Varidnaviria</taxon>
        <taxon>Bamfordvirae</taxon>
        <taxon>Nucleocytoviricota</taxon>
        <taxon>Megaviricetes</taxon>
        <taxon>Imitervirales</taxon>
        <taxon>Mimiviridae</taxon>
        <taxon>Klosneuvirinae</taxon>
        <taxon>Indivirus</taxon>
    </lineage>
</organism>
<name>A0A1V0SCQ8_9VIRU</name>
<evidence type="ECO:0000313" key="1">
    <source>
        <dbReference type="EMBL" id="ARF09510.1"/>
    </source>
</evidence>
<proteinExistence type="predicted"/>